<proteinExistence type="inferred from homology"/>
<protein>
    <submittedName>
        <fullName evidence="7">MipA/OmpV family protein</fullName>
    </submittedName>
</protein>
<evidence type="ECO:0000313" key="7">
    <source>
        <dbReference type="EMBL" id="MBH1929073.1"/>
    </source>
</evidence>
<organism evidence="7 8">
    <name type="scientific">Serratia rubidaea</name>
    <name type="common">Serratia marinorubra</name>
    <dbReference type="NCBI Taxonomy" id="61652"/>
    <lineage>
        <taxon>Bacteria</taxon>
        <taxon>Pseudomonadati</taxon>
        <taxon>Pseudomonadota</taxon>
        <taxon>Gammaproteobacteria</taxon>
        <taxon>Enterobacterales</taxon>
        <taxon>Yersiniaceae</taxon>
        <taxon>Serratia</taxon>
    </lineage>
</organism>
<comment type="similarity">
    <text evidence="2">Belongs to the MipA/OmpV family.</text>
</comment>
<evidence type="ECO:0000256" key="5">
    <source>
        <dbReference type="ARBA" id="ARBA00023237"/>
    </source>
</evidence>
<dbReference type="PANTHER" id="PTHR38776:SF1">
    <property type="entry name" value="MLTA-INTERACTING PROTEIN-RELATED"/>
    <property type="match status" value="1"/>
</dbReference>
<comment type="caution">
    <text evidence="7">The sequence shown here is derived from an EMBL/GenBank/DDBJ whole genome shotgun (WGS) entry which is preliminary data.</text>
</comment>
<evidence type="ECO:0000313" key="8">
    <source>
        <dbReference type="Proteomes" id="UP000624159"/>
    </source>
</evidence>
<reference evidence="7 8" key="1">
    <citation type="submission" date="2020-11" db="EMBL/GenBank/DDBJ databases">
        <title>Enhanced detection system for hospital associated transmission using whole genome sequencing surveillance.</title>
        <authorList>
            <person name="Harrison L.H."/>
            <person name="Van Tyne D."/>
            <person name="Marsh J.W."/>
            <person name="Griffith M.P."/>
            <person name="Snyder D.J."/>
            <person name="Cooper V.S."/>
            <person name="Mustapha M."/>
        </authorList>
    </citation>
    <scope>NUCLEOTIDE SEQUENCE [LARGE SCALE GENOMIC DNA]</scope>
    <source>
        <strain evidence="7 8">SER00230</strain>
    </source>
</reference>
<accession>A0ABS0MBR8</accession>
<evidence type="ECO:0000256" key="1">
    <source>
        <dbReference type="ARBA" id="ARBA00004442"/>
    </source>
</evidence>
<feature type="chain" id="PRO_5046187630" evidence="6">
    <location>
        <begin position="34"/>
        <end position="258"/>
    </location>
</feature>
<dbReference type="PANTHER" id="PTHR38776">
    <property type="entry name" value="MLTA-INTERACTING PROTEIN-RELATED"/>
    <property type="match status" value="1"/>
</dbReference>
<sequence length="258" mass="29237">MQEQRRGIERVKIFKFKTLAIAGALLCAQGAQAGTWSLGASALLTPDPYKGNNTRLYPVPVINYDSEDFYFHTLTAGYYLWNDQVNKLSVMAYYSPLHFRPGDSDDDRMKRLDKRRGTLMAGMAYSHNAEWGTLRAAFSGDTLDNSNGLVGDLAYLYKFQLGDWSLAPGVGVTWSSKNQNKYYYGVSDNESRRSGLNSYKPSDSWAPYLELTANYQINKSWNAFFMGRYVRLSDEVKDSPMVDTSYDGMLWSGVTYTF</sequence>
<keyword evidence="8" id="KW-1185">Reference proteome</keyword>
<evidence type="ECO:0000256" key="6">
    <source>
        <dbReference type="SAM" id="SignalP"/>
    </source>
</evidence>
<evidence type="ECO:0000256" key="4">
    <source>
        <dbReference type="ARBA" id="ARBA00023136"/>
    </source>
</evidence>
<gene>
    <name evidence="7" type="ORF">I5U13_05250</name>
</gene>
<evidence type="ECO:0000256" key="3">
    <source>
        <dbReference type="ARBA" id="ARBA00022729"/>
    </source>
</evidence>
<feature type="signal peptide" evidence="6">
    <location>
        <begin position="1"/>
        <end position="33"/>
    </location>
</feature>
<dbReference type="InterPro" id="IPR010583">
    <property type="entry name" value="MipA"/>
</dbReference>
<evidence type="ECO:0000256" key="2">
    <source>
        <dbReference type="ARBA" id="ARBA00005722"/>
    </source>
</evidence>
<keyword evidence="4" id="KW-0472">Membrane</keyword>
<keyword evidence="3 6" id="KW-0732">Signal</keyword>
<dbReference type="Proteomes" id="UP000624159">
    <property type="component" value="Unassembled WGS sequence"/>
</dbReference>
<dbReference type="Gene3D" id="2.40.160.20">
    <property type="match status" value="1"/>
</dbReference>
<comment type="subcellular location">
    <subcellularLocation>
        <location evidence="1">Cell outer membrane</location>
    </subcellularLocation>
</comment>
<dbReference type="EMBL" id="JADULK010000002">
    <property type="protein sequence ID" value="MBH1929073.1"/>
    <property type="molecule type" value="Genomic_DNA"/>
</dbReference>
<name>A0ABS0MBR8_SERRU</name>
<dbReference type="Pfam" id="PF06629">
    <property type="entry name" value="MipA"/>
    <property type="match status" value="1"/>
</dbReference>
<keyword evidence="5" id="KW-0998">Cell outer membrane</keyword>